<comment type="caution">
    <text evidence="7">The sequence shown here is derived from an EMBL/GenBank/DDBJ whole genome shotgun (WGS) entry which is preliminary data.</text>
</comment>
<organism evidence="7 8">
    <name type="scientific">Parthenolecanium corni</name>
    <dbReference type="NCBI Taxonomy" id="536013"/>
    <lineage>
        <taxon>Eukaryota</taxon>
        <taxon>Metazoa</taxon>
        <taxon>Ecdysozoa</taxon>
        <taxon>Arthropoda</taxon>
        <taxon>Hexapoda</taxon>
        <taxon>Insecta</taxon>
        <taxon>Pterygota</taxon>
        <taxon>Neoptera</taxon>
        <taxon>Paraneoptera</taxon>
        <taxon>Hemiptera</taxon>
        <taxon>Sternorrhyncha</taxon>
        <taxon>Coccoidea</taxon>
        <taxon>Coccidae</taxon>
        <taxon>Parthenolecanium</taxon>
    </lineage>
</organism>
<dbReference type="InterPro" id="IPR036322">
    <property type="entry name" value="WD40_repeat_dom_sf"/>
</dbReference>
<feature type="region of interest" description="Disordered" evidence="6">
    <location>
        <begin position="1"/>
        <end position="58"/>
    </location>
</feature>
<dbReference type="SUPFAM" id="SSF50978">
    <property type="entry name" value="WD40 repeat-like"/>
    <property type="match status" value="1"/>
</dbReference>
<name>A0AAN9TI99_9HEMI</name>
<feature type="compositionally biased region" description="Basic and acidic residues" evidence="6">
    <location>
        <begin position="672"/>
        <end position="684"/>
    </location>
</feature>
<evidence type="ECO:0000256" key="1">
    <source>
        <dbReference type="ARBA" id="ARBA00004123"/>
    </source>
</evidence>
<dbReference type="Pfam" id="PF00400">
    <property type="entry name" value="WD40"/>
    <property type="match status" value="7"/>
</dbReference>
<feature type="region of interest" description="Disordered" evidence="6">
    <location>
        <begin position="671"/>
        <end position="751"/>
    </location>
</feature>
<feature type="compositionally biased region" description="Basic and acidic residues" evidence="6">
    <location>
        <begin position="946"/>
        <end position="964"/>
    </location>
</feature>
<evidence type="ECO:0000256" key="2">
    <source>
        <dbReference type="ARBA" id="ARBA00022574"/>
    </source>
</evidence>
<dbReference type="FunFam" id="2.130.10.10:FF:000963">
    <property type="entry name" value="AGAP001362-PA-like protein"/>
    <property type="match status" value="1"/>
</dbReference>
<evidence type="ECO:0000256" key="5">
    <source>
        <dbReference type="PROSITE-ProRule" id="PRU00221"/>
    </source>
</evidence>
<dbReference type="CDD" id="cd00200">
    <property type="entry name" value="WD40"/>
    <property type="match status" value="1"/>
</dbReference>
<dbReference type="Proteomes" id="UP001367676">
    <property type="component" value="Unassembled WGS sequence"/>
</dbReference>
<evidence type="ECO:0000256" key="3">
    <source>
        <dbReference type="ARBA" id="ARBA00022737"/>
    </source>
</evidence>
<evidence type="ECO:0000256" key="4">
    <source>
        <dbReference type="ARBA" id="ARBA00023242"/>
    </source>
</evidence>
<accession>A0AAN9TI99</accession>
<feature type="repeat" description="WD" evidence="5">
    <location>
        <begin position="268"/>
        <end position="300"/>
    </location>
</feature>
<feature type="compositionally biased region" description="Polar residues" evidence="6">
    <location>
        <begin position="30"/>
        <end position="50"/>
    </location>
</feature>
<dbReference type="GO" id="GO:0031124">
    <property type="term" value="P:mRNA 3'-end processing"/>
    <property type="evidence" value="ECO:0007669"/>
    <property type="project" value="InterPro"/>
</dbReference>
<feature type="region of interest" description="Disordered" evidence="6">
    <location>
        <begin position="764"/>
        <end position="1036"/>
    </location>
</feature>
<feature type="compositionally biased region" description="Low complexity" evidence="6">
    <location>
        <begin position="883"/>
        <end position="906"/>
    </location>
</feature>
<feature type="repeat" description="WD" evidence="5">
    <location>
        <begin position="354"/>
        <end position="395"/>
    </location>
</feature>
<evidence type="ECO:0008006" key="9">
    <source>
        <dbReference type="Google" id="ProtNLM"/>
    </source>
</evidence>
<feature type="repeat" description="WD" evidence="5">
    <location>
        <begin position="192"/>
        <end position="217"/>
    </location>
</feature>
<dbReference type="PROSITE" id="PS50294">
    <property type="entry name" value="WD_REPEATS_REGION"/>
    <property type="match status" value="4"/>
</dbReference>
<dbReference type="PROSITE" id="PS50082">
    <property type="entry name" value="WD_REPEATS_2"/>
    <property type="match status" value="6"/>
</dbReference>
<dbReference type="InterPro" id="IPR045245">
    <property type="entry name" value="Pfs2-like"/>
</dbReference>
<evidence type="ECO:0000313" key="7">
    <source>
        <dbReference type="EMBL" id="KAK7590696.1"/>
    </source>
</evidence>
<keyword evidence="3" id="KW-0677">Repeat</keyword>
<reference evidence="7 8" key="1">
    <citation type="submission" date="2024-03" db="EMBL/GenBank/DDBJ databases">
        <title>Adaptation during the transition from Ophiocordyceps entomopathogen to insect associate is accompanied by gene loss and intensified selection.</title>
        <authorList>
            <person name="Ward C.M."/>
            <person name="Onetto C.A."/>
            <person name="Borneman A.R."/>
        </authorList>
    </citation>
    <scope>NUCLEOTIDE SEQUENCE [LARGE SCALE GENOMIC DNA]</scope>
    <source>
        <strain evidence="7">AWRI1</strain>
        <tissue evidence="7">Single Adult Female</tissue>
    </source>
</reference>
<dbReference type="PANTHER" id="PTHR22836:SF0">
    <property type="entry name" value="PRE-MRNA 3' END PROCESSING PROTEIN WDR33"/>
    <property type="match status" value="1"/>
</dbReference>
<feature type="repeat" description="WD" evidence="5">
    <location>
        <begin position="397"/>
        <end position="439"/>
    </location>
</feature>
<dbReference type="FunFam" id="2.130.10.10:FF:000237">
    <property type="entry name" value="Flowering time control protein FY"/>
    <property type="match status" value="1"/>
</dbReference>
<feature type="compositionally biased region" description="Basic and acidic residues" evidence="6">
    <location>
        <begin position="870"/>
        <end position="881"/>
    </location>
</feature>
<dbReference type="InterPro" id="IPR015943">
    <property type="entry name" value="WD40/YVTN_repeat-like_dom_sf"/>
</dbReference>
<gene>
    <name evidence="7" type="ORF">V9T40_002309</name>
</gene>
<dbReference type="EMBL" id="JBBCAQ010000022">
    <property type="protein sequence ID" value="KAK7590696.1"/>
    <property type="molecule type" value="Genomic_DNA"/>
</dbReference>
<feature type="repeat" description="WD" evidence="5">
    <location>
        <begin position="441"/>
        <end position="472"/>
    </location>
</feature>
<feature type="compositionally biased region" description="Low complexity" evidence="6">
    <location>
        <begin position="914"/>
        <end position="927"/>
    </location>
</feature>
<evidence type="ECO:0000313" key="8">
    <source>
        <dbReference type="Proteomes" id="UP001367676"/>
    </source>
</evidence>
<comment type="subcellular location">
    <subcellularLocation>
        <location evidence="1">Nucleus</location>
    </subcellularLocation>
</comment>
<keyword evidence="8" id="KW-1185">Reference proteome</keyword>
<feature type="compositionally biased region" description="Polar residues" evidence="6">
    <location>
        <begin position="1"/>
        <end position="18"/>
    </location>
</feature>
<keyword evidence="2 5" id="KW-0853">WD repeat</keyword>
<dbReference type="Gene3D" id="2.130.10.10">
    <property type="entry name" value="YVTN repeat-like/Quinoprotein amine dehydrogenase"/>
    <property type="match status" value="2"/>
</dbReference>
<feature type="repeat" description="WD" evidence="5">
    <location>
        <begin position="227"/>
        <end position="259"/>
    </location>
</feature>
<dbReference type="GO" id="GO:0005847">
    <property type="term" value="C:mRNA cleavage and polyadenylation specificity factor complex"/>
    <property type="evidence" value="ECO:0007669"/>
    <property type="project" value="TreeGrafter"/>
</dbReference>
<sequence length="1036" mass="117698">MSAISSIPTMAHQNTVMSFDTPPPFMPSDPYQSAQQYSNNTEQTLNSSSSEKGDDTRQKEIMQESMRLQRLQGDDPTTPQQPYQFQGPMPLQLKYTFRPGQKPSFPATGDPDFDGRRLRRTTMRKTVDYNSAIIRELENRLWQRDYRDRDHLQPDPLYVPHILPPPSYSENPFNAVTTRFVKTATNKVRCPVFCLAWTPEGRRLITGTSSGEFTLWNGLTFNFETILQAHDCPVRTMVWSNNELWMLTGDHSGFIKYWQSNMNNVKMYQGHREAVRGVSFSPTDNKFVSCSDDGTVRLWDFVTCNEERIFRGHGADVKCVHWHPYKSLVASGSKDNQQPVKLWDPRSGKSIATIHAHKSTVMDIKWNQNGNWVATASRDHLIKLYDIRNLNNDMQTFRGHKKETSVVAWHPQHEGLMCSGGSDGSILFWHVGTPKEVAAIDQAHDSIVWALAWHPLGHILCSGSNDHSCKFWTRNHPGDPMRDKYNLNTASASILGFEECEDEFGAVRIPGMGPEDKVDISKLPENIMSSIPGLDSNISKDKNKPQKKVPYAKPIPKNFQAQWNEQRSSKDILNSKMLLNKLFEHAPGAVNVRDLKVDAMFVYGKVVSLSDCRELEKVIAEGRDRVLDYVNGGNIRELNDIVPHIDQSECIRRFRALSLLKIRGRQVLSQIKKPDRSQLKRSRDMSPPVPSKKWRSDSADLKNSYAGGGENYKDYGYGDNSEYRQSEKPARSNFDRSNDYNEYDDYDRPQQQYDDYDQYEQYDQYDSSYDDGSSEYANSKKQNFGGKDNNWKEDGYQGGGGGRFQNNERRFGGTTGRGNWNKGGFRNDYPADDPSYRQPNSTPTHLSRDDGGKRSAAGPNQQSDSYYGDRPSRFSDADRNSRSRTSPVRGRGRSSSSSYPRRPYAGARGGGGSADSYAGSRYSGSSDRYAENDDEYYDRGGGSNRDQSDEYYDSKWPAEDRANDEYYDGGEVEHYDEYADEGGSNYRGGRYQGSRGRGSDRGARRNFNRGGSTSSWRGSRGKDAPRRSRGRGGRRQ</sequence>
<proteinExistence type="predicted"/>
<keyword evidence="4" id="KW-0539">Nucleus</keyword>
<dbReference type="InterPro" id="IPR001680">
    <property type="entry name" value="WD40_rpt"/>
</dbReference>
<dbReference type="AlphaFoldDB" id="A0AAN9TI99"/>
<dbReference type="PANTHER" id="PTHR22836">
    <property type="entry name" value="WD40 REPEAT PROTEIN"/>
    <property type="match status" value="1"/>
</dbReference>
<dbReference type="SMART" id="SM00320">
    <property type="entry name" value="WD40"/>
    <property type="match status" value="7"/>
</dbReference>
<feature type="compositionally biased region" description="Basic and acidic residues" evidence="6">
    <location>
        <begin position="721"/>
        <end position="739"/>
    </location>
</feature>
<feature type="compositionally biased region" description="Basic residues" evidence="6">
    <location>
        <begin position="1027"/>
        <end position="1036"/>
    </location>
</feature>
<feature type="compositionally biased region" description="Low complexity" evidence="6">
    <location>
        <begin position="982"/>
        <end position="994"/>
    </location>
</feature>
<feature type="compositionally biased region" description="Low complexity" evidence="6">
    <location>
        <begin position="1009"/>
        <end position="1018"/>
    </location>
</feature>
<evidence type="ECO:0000256" key="6">
    <source>
        <dbReference type="SAM" id="MobiDB-lite"/>
    </source>
</evidence>
<protein>
    <recommendedName>
        <fullName evidence="9">Pre-mRNA 3' end processing protein WDR33</fullName>
    </recommendedName>
</protein>